<evidence type="ECO:0000259" key="2">
    <source>
        <dbReference type="PROSITE" id="PS51762"/>
    </source>
</evidence>
<dbReference type="EMBL" id="ML991783">
    <property type="protein sequence ID" value="KAF2236815.1"/>
    <property type="molecule type" value="Genomic_DNA"/>
</dbReference>
<accession>A0A6A6HFF9</accession>
<dbReference type="PANTHER" id="PTHR10963">
    <property type="entry name" value="GLYCOSYL HYDROLASE-RELATED"/>
    <property type="match status" value="1"/>
</dbReference>
<keyword evidence="4" id="KW-1185">Reference proteome</keyword>
<sequence>STCNPTKSTDCKPDPALSKAAFYDFTKGTSSDWTPSTGVFPTYNASGAIFSIIHPLDSPTLFSNWYIMYGRYDIVAQIAPGHGAVSSSVLMSDDKDEIDLEWVGSQTNSLQCNYFGQAQEGSEQTVTVSAPSSSYHTYTIDWTPSSLSWIVDGKTLRTIPSSSANYPQTPMKLQIGVWPGGDPSEPSGTQSWAEGPINYADGPFTMIVKSVTAYDYSTGSEYSYQGTSGKASSIEANGGKIAQYSNINGLSVSTASMTSAGSSSTSSAISSSIAPSSSSVSAPAQIPSTFTTLVSTVSPSSTGGAASTVSSVVPASASSTPSPTPVSGSGSASGS</sequence>
<dbReference type="AlphaFoldDB" id="A0A6A6HFF9"/>
<dbReference type="Proteomes" id="UP000800092">
    <property type="component" value="Unassembled WGS sequence"/>
</dbReference>
<dbReference type="GO" id="GO:0016757">
    <property type="term" value="F:glycosyltransferase activity"/>
    <property type="evidence" value="ECO:0007669"/>
    <property type="project" value="TreeGrafter"/>
</dbReference>
<dbReference type="Gene3D" id="2.60.120.200">
    <property type="match status" value="1"/>
</dbReference>
<evidence type="ECO:0000313" key="3">
    <source>
        <dbReference type="EMBL" id="KAF2236815.1"/>
    </source>
</evidence>
<reference evidence="3" key="1">
    <citation type="journal article" date="2020" name="Stud. Mycol.">
        <title>101 Dothideomycetes genomes: a test case for predicting lifestyles and emergence of pathogens.</title>
        <authorList>
            <person name="Haridas S."/>
            <person name="Albert R."/>
            <person name="Binder M."/>
            <person name="Bloem J."/>
            <person name="Labutti K."/>
            <person name="Salamov A."/>
            <person name="Andreopoulos B."/>
            <person name="Baker S."/>
            <person name="Barry K."/>
            <person name="Bills G."/>
            <person name="Bluhm B."/>
            <person name="Cannon C."/>
            <person name="Castanera R."/>
            <person name="Culley D."/>
            <person name="Daum C."/>
            <person name="Ezra D."/>
            <person name="Gonzalez J."/>
            <person name="Henrissat B."/>
            <person name="Kuo A."/>
            <person name="Liang C."/>
            <person name="Lipzen A."/>
            <person name="Lutzoni F."/>
            <person name="Magnuson J."/>
            <person name="Mondo S."/>
            <person name="Nolan M."/>
            <person name="Ohm R."/>
            <person name="Pangilinan J."/>
            <person name="Park H.-J."/>
            <person name="Ramirez L."/>
            <person name="Alfaro M."/>
            <person name="Sun H."/>
            <person name="Tritt A."/>
            <person name="Yoshinaga Y."/>
            <person name="Zwiers L.-H."/>
            <person name="Turgeon B."/>
            <person name="Goodwin S."/>
            <person name="Spatafora J."/>
            <person name="Crous P."/>
            <person name="Grigoriev I."/>
        </authorList>
    </citation>
    <scope>NUCLEOTIDE SEQUENCE</scope>
    <source>
        <strain evidence="3">Tuck. ex Michener</strain>
    </source>
</reference>
<dbReference type="PROSITE" id="PS51762">
    <property type="entry name" value="GH16_2"/>
    <property type="match status" value="1"/>
</dbReference>
<feature type="region of interest" description="Disordered" evidence="1">
    <location>
        <begin position="295"/>
        <end position="335"/>
    </location>
</feature>
<dbReference type="InterPro" id="IPR000757">
    <property type="entry name" value="Beta-glucanase-like"/>
</dbReference>
<keyword evidence="3" id="KW-0378">Hydrolase</keyword>
<feature type="non-terminal residue" evidence="3">
    <location>
        <position position="1"/>
    </location>
</feature>
<dbReference type="Pfam" id="PF00722">
    <property type="entry name" value="Glyco_hydro_16"/>
    <property type="match status" value="1"/>
</dbReference>
<gene>
    <name evidence="3" type="ORF">EV356DRAFT_419196</name>
</gene>
<dbReference type="InterPro" id="IPR050546">
    <property type="entry name" value="Glycosyl_Hydrlase_16"/>
</dbReference>
<dbReference type="GO" id="GO:0009277">
    <property type="term" value="C:fungal-type cell wall"/>
    <property type="evidence" value="ECO:0007669"/>
    <property type="project" value="TreeGrafter"/>
</dbReference>
<evidence type="ECO:0000256" key="1">
    <source>
        <dbReference type="SAM" id="MobiDB-lite"/>
    </source>
</evidence>
<evidence type="ECO:0000313" key="4">
    <source>
        <dbReference type="Proteomes" id="UP000800092"/>
    </source>
</evidence>
<dbReference type="OrthoDB" id="4781at2759"/>
<organism evidence="3 4">
    <name type="scientific">Viridothelium virens</name>
    <name type="common">Speckled blister lichen</name>
    <name type="synonym">Trypethelium virens</name>
    <dbReference type="NCBI Taxonomy" id="1048519"/>
    <lineage>
        <taxon>Eukaryota</taxon>
        <taxon>Fungi</taxon>
        <taxon>Dikarya</taxon>
        <taxon>Ascomycota</taxon>
        <taxon>Pezizomycotina</taxon>
        <taxon>Dothideomycetes</taxon>
        <taxon>Dothideomycetes incertae sedis</taxon>
        <taxon>Trypetheliales</taxon>
        <taxon>Trypetheliaceae</taxon>
        <taxon>Viridothelium</taxon>
    </lineage>
</organism>
<dbReference type="GO" id="GO:0004553">
    <property type="term" value="F:hydrolase activity, hydrolyzing O-glycosyl compounds"/>
    <property type="evidence" value="ECO:0007669"/>
    <property type="project" value="InterPro"/>
</dbReference>
<proteinExistence type="predicted"/>
<dbReference type="PANTHER" id="PTHR10963:SF68">
    <property type="entry name" value="GLYCOSIDASE CRH1-RELATED"/>
    <property type="match status" value="1"/>
</dbReference>
<name>A0A6A6HFF9_VIRVR</name>
<dbReference type="GO" id="GO:0005975">
    <property type="term" value="P:carbohydrate metabolic process"/>
    <property type="evidence" value="ECO:0007669"/>
    <property type="project" value="InterPro"/>
</dbReference>
<dbReference type="SUPFAM" id="SSF49899">
    <property type="entry name" value="Concanavalin A-like lectins/glucanases"/>
    <property type="match status" value="1"/>
</dbReference>
<dbReference type="InterPro" id="IPR013320">
    <property type="entry name" value="ConA-like_dom_sf"/>
</dbReference>
<dbReference type="GO" id="GO:0031505">
    <property type="term" value="P:fungal-type cell wall organization"/>
    <property type="evidence" value="ECO:0007669"/>
    <property type="project" value="TreeGrafter"/>
</dbReference>
<feature type="domain" description="GH16" evidence="2">
    <location>
        <begin position="1"/>
        <end position="201"/>
    </location>
</feature>
<protein>
    <submittedName>
        <fullName evidence="3">Glycoside hydrolase family 16 protein</fullName>
    </submittedName>
</protein>
<feature type="non-terminal residue" evidence="3">
    <location>
        <position position="335"/>
    </location>
</feature>